<feature type="region of interest" description="Disordered" evidence="3">
    <location>
        <begin position="187"/>
        <end position="221"/>
    </location>
</feature>
<dbReference type="GO" id="GO:0005730">
    <property type="term" value="C:nucleolus"/>
    <property type="evidence" value="ECO:0007669"/>
    <property type="project" value="TreeGrafter"/>
</dbReference>
<evidence type="ECO:0000256" key="2">
    <source>
        <dbReference type="ARBA" id="ARBA00023054"/>
    </source>
</evidence>
<protein>
    <recommendedName>
        <fullName evidence="6">Protein SPT2 homolog</fullName>
    </recommendedName>
</protein>
<comment type="caution">
    <text evidence="4">The sequence shown here is derived from an EMBL/GenBank/DDBJ whole genome shotgun (WGS) entry which is preliminary data.</text>
</comment>
<feature type="compositionally biased region" description="Basic and acidic residues" evidence="3">
    <location>
        <begin position="16"/>
        <end position="36"/>
    </location>
</feature>
<evidence type="ECO:0000313" key="4">
    <source>
        <dbReference type="EMBL" id="KAH9587869.1"/>
    </source>
</evidence>
<feature type="compositionally biased region" description="Polar residues" evidence="3">
    <location>
        <begin position="263"/>
        <end position="276"/>
    </location>
</feature>
<reference evidence="4" key="3">
    <citation type="submission" date="2021-06" db="EMBL/GenBank/DDBJ databases">
        <title>Chromosome-level genome assembly for S. haematobium.</title>
        <authorList>
            <person name="Stroehlein A.J."/>
        </authorList>
    </citation>
    <scope>NUCLEOTIDE SEQUENCE</scope>
</reference>
<feature type="region of interest" description="Disordered" evidence="3">
    <location>
        <begin position="1"/>
        <end position="36"/>
    </location>
</feature>
<organism evidence="4 5">
    <name type="scientific">Schistosoma haematobium</name>
    <name type="common">Blood fluke</name>
    <dbReference type="NCBI Taxonomy" id="6185"/>
    <lineage>
        <taxon>Eukaryota</taxon>
        <taxon>Metazoa</taxon>
        <taxon>Spiralia</taxon>
        <taxon>Lophotrochozoa</taxon>
        <taxon>Platyhelminthes</taxon>
        <taxon>Trematoda</taxon>
        <taxon>Digenea</taxon>
        <taxon>Strigeidida</taxon>
        <taxon>Schistosomatoidea</taxon>
        <taxon>Schistosomatidae</taxon>
        <taxon>Schistosoma</taxon>
    </lineage>
</organism>
<sequence>MDFREVLALAKKKQSRHDDEVKRIEEQAKQRELEKKRQMEIANKLNRKFTKPNLITNNNVKVQNHSNASTSLSSTSTVKASTVRSKTSGPDTNTVCKPEKSTVHKDAKDENVKAANKSLQNTVLSCPTKSNSKKNGEMQSKPNRLSFAEMMELAKKNVHQTSDRKRPFDDLIPCAVDSKYRKLDSNFIDSSKPASTTSRDVTKTKSQLSSNLSESLKASQEVELPKISHSVDSNGFRKTGYKSVMEKVVQHLEKSHRVPYDLQQKNNNSSQRTTCVSHSATLQEINAKSPKPPKTSKVHLPKESRPPPKKPINSKLVSINMSNKKKSVVSQPPKTSVSQDFGNVKFPLSKSIPTSNKDGIKNLNKNSNSIKQKSKEYPQSKNVDNRTQGRGIAAQLGVSFQSKNSANMSVSDSAEEDEYMSDDSFIDDSEALQSKEYARVVRDIHRALKFDPRKYKDVNPYEDLRCMEAKYCDIEKEERRSARLAALEDNEELIRDMMRRKEKMAKKRQQFLGDDND</sequence>
<keyword evidence="5" id="KW-1185">Reference proteome</keyword>
<reference evidence="4" key="1">
    <citation type="journal article" date="2012" name="Nat. Genet.">
        <title>Whole-genome sequence of Schistosoma haematobium.</title>
        <authorList>
            <person name="Young N.D."/>
            <person name="Jex A.R."/>
            <person name="Li B."/>
            <person name="Liu S."/>
            <person name="Yang L."/>
            <person name="Xiong Z."/>
            <person name="Li Y."/>
            <person name="Cantacessi C."/>
            <person name="Hall R.S."/>
            <person name="Xu X."/>
            <person name="Chen F."/>
            <person name="Wu X."/>
            <person name="Zerlotini A."/>
            <person name="Oliveira G."/>
            <person name="Hofmann A."/>
            <person name="Zhang G."/>
            <person name="Fang X."/>
            <person name="Kang Y."/>
            <person name="Campbell B.E."/>
            <person name="Loukas A."/>
            <person name="Ranganathan S."/>
            <person name="Rollinson D."/>
            <person name="Rinaldi G."/>
            <person name="Brindley P.J."/>
            <person name="Yang H."/>
            <person name="Wang J."/>
            <person name="Wang J."/>
            <person name="Gasser R.B."/>
        </authorList>
    </citation>
    <scope>NUCLEOTIDE SEQUENCE</scope>
</reference>
<feature type="region of interest" description="Disordered" evidence="3">
    <location>
        <begin position="257"/>
        <end position="276"/>
    </location>
</feature>
<evidence type="ECO:0008006" key="6">
    <source>
        <dbReference type="Google" id="ProtNLM"/>
    </source>
</evidence>
<proteinExistence type="inferred from homology"/>
<dbReference type="CTD" id="24592521"/>
<feature type="compositionally biased region" description="Basic and acidic residues" evidence="3">
    <location>
        <begin position="97"/>
        <end position="106"/>
    </location>
</feature>
<feature type="compositionally biased region" description="Low complexity" evidence="3">
    <location>
        <begin position="66"/>
        <end position="88"/>
    </location>
</feature>
<dbReference type="GeneID" id="24592521"/>
<dbReference type="GO" id="GO:0003677">
    <property type="term" value="F:DNA binding"/>
    <property type="evidence" value="ECO:0007669"/>
    <property type="project" value="TreeGrafter"/>
</dbReference>
<reference evidence="4" key="2">
    <citation type="journal article" date="2019" name="Gigascience">
        <title>High-quality Schistosoma haematobium genome achieved by single-molecule and long-range sequencing.</title>
        <authorList>
            <person name="Stroehlein A.J."/>
            <person name="Korhonen P.K."/>
            <person name="Chong T.M."/>
            <person name="Lim Y.L."/>
            <person name="Chan K.G."/>
            <person name="Webster B."/>
            <person name="Rollinson D."/>
            <person name="Brindley P.J."/>
            <person name="Gasser R.B."/>
            <person name="Young N.D."/>
        </authorList>
    </citation>
    <scope>NUCLEOTIDE SEQUENCE</scope>
</reference>
<keyword evidence="2" id="KW-0175">Coiled coil</keyword>
<dbReference type="PANTHER" id="PTHR22691">
    <property type="entry name" value="YEAST SPT2-RELATED"/>
    <property type="match status" value="1"/>
</dbReference>
<name>A0A922LKD9_SCHHA</name>
<comment type="similarity">
    <text evidence="1">Belongs to the SPT2 family.</text>
</comment>
<dbReference type="GO" id="GO:0006334">
    <property type="term" value="P:nucleosome assembly"/>
    <property type="evidence" value="ECO:0007669"/>
    <property type="project" value="TreeGrafter"/>
</dbReference>
<evidence type="ECO:0000313" key="5">
    <source>
        <dbReference type="Proteomes" id="UP000471633"/>
    </source>
</evidence>
<feature type="compositionally biased region" description="Polar residues" evidence="3">
    <location>
        <begin position="315"/>
        <end position="341"/>
    </location>
</feature>
<dbReference type="PANTHER" id="PTHR22691:SF8">
    <property type="entry name" value="PROTEIN SPT2 HOMOLOG"/>
    <property type="match status" value="1"/>
</dbReference>
<reference evidence="4" key="4">
    <citation type="journal article" date="2022" name="PLoS Pathog.">
        <title>Chromosome-level genome of Schistosoma haematobium underpins genome-wide explorations of molecular variation.</title>
        <authorList>
            <person name="Stroehlein A.J."/>
            <person name="Korhonen P.K."/>
            <person name="Lee V.V."/>
            <person name="Ralph S.A."/>
            <person name="Mentink-Kane M."/>
            <person name="You H."/>
            <person name="McManus D.P."/>
            <person name="Tchuente L.T."/>
            <person name="Stothard J.R."/>
            <person name="Kaur P."/>
            <person name="Dudchenko O."/>
            <person name="Aiden E.L."/>
            <person name="Yang B."/>
            <person name="Yang H."/>
            <person name="Emery A.M."/>
            <person name="Webster B.L."/>
            <person name="Brindley P.J."/>
            <person name="Rollinson D."/>
            <person name="Chang B.C.H."/>
            <person name="Gasser R.B."/>
            <person name="Young N.D."/>
        </authorList>
    </citation>
    <scope>NUCLEOTIDE SEQUENCE</scope>
</reference>
<dbReference type="Proteomes" id="UP000471633">
    <property type="component" value="Unassembled WGS sequence"/>
</dbReference>
<dbReference type="Pfam" id="PF08243">
    <property type="entry name" value="SPT2"/>
    <property type="match status" value="1"/>
</dbReference>
<dbReference type="AlphaFoldDB" id="A0A922LKD9"/>
<dbReference type="GO" id="GO:0042393">
    <property type="term" value="F:histone binding"/>
    <property type="evidence" value="ECO:0007669"/>
    <property type="project" value="TreeGrafter"/>
</dbReference>
<dbReference type="KEGG" id="shx:MS3_00005446"/>
<gene>
    <name evidence="4" type="ORF">MS3_00005446</name>
</gene>
<dbReference type="EMBL" id="AMPZ03000003">
    <property type="protein sequence ID" value="KAH9587869.1"/>
    <property type="molecule type" value="Genomic_DNA"/>
</dbReference>
<dbReference type="GO" id="GO:0006360">
    <property type="term" value="P:transcription by RNA polymerase I"/>
    <property type="evidence" value="ECO:0007669"/>
    <property type="project" value="TreeGrafter"/>
</dbReference>
<feature type="compositionally biased region" description="Low complexity" evidence="3">
    <location>
        <begin position="361"/>
        <end position="371"/>
    </location>
</feature>
<dbReference type="SMART" id="SM00784">
    <property type="entry name" value="SPT2"/>
    <property type="match status" value="1"/>
</dbReference>
<evidence type="ECO:0000256" key="1">
    <source>
        <dbReference type="ARBA" id="ARBA00006461"/>
    </source>
</evidence>
<dbReference type="RefSeq" id="XP_051069502.1">
    <property type="nucleotide sequence ID" value="XM_051213514.1"/>
</dbReference>
<dbReference type="InterPro" id="IPR013256">
    <property type="entry name" value="Chromatin_SPT2"/>
</dbReference>
<accession>A0A922LKD9</accession>
<feature type="region of interest" description="Disordered" evidence="3">
    <location>
        <begin position="65"/>
        <end position="106"/>
    </location>
</feature>
<evidence type="ECO:0000256" key="3">
    <source>
        <dbReference type="SAM" id="MobiDB-lite"/>
    </source>
</evidence>
<feature type="region of interest" description="Disordered" evidence="3">
    <location>
        <begin position="282"/>
        <end position="387"/>
    </location>
</feature>
<feature type="compositionally biased region" description="Polar residues" evidence="3">
    <location>
        <begin position="187"/>
        <end position="218"/>
    </location>
</feature>